<dbReference type="SUPFAM" id="SSF144091">
    <property type="entry name" value="Rhomboid-like"/>
    <property type="match status" value="1"/>
</dbReference>
<comment type="caution">
    <text evidence="8">The sequence shown here is derived from an EMBL/GenBank/DDBJ whole genome shotgun (WGS) entry which is preliminary data.</text>
</comment>
<keyword evidence="9" id="KW-1185">Reference proteome</keyword>
<evidence type="ECO:0000256" key="6">
    <source>
        <dbReference type="SAM" id="Phobius"/>
    </source>
</evidence>
<dbReference type="EMBL" id="QZWG01000003">
    <property type="protein sequence ID" value="RZC20380.1"/>
    <property type="molecule type" value="Genomic_DNA"/>
</dbReference>
<evidence type="ECO:0000256" key="4">
    <source>
        <dbReference type="ARBA" id="ARBA00022989"/>
    </source>
</evidence>
<evidence type="ECO:0000256" key="1">
    <source>
        <dbReference type="ARBA" id="ARBA00004141"/>
    </source>
</evidence>
<organism evidence="8 9">
    <name type="scientific">Glycine soja</name>
    <name type="common">Wild soybean</name>
    <dbReference type="NCBI Taxonomy" id="3848"/>
    <lineage>
        <taxon>Eukaryota</taxon>
        <taxon>Viridiplantae</taxon>
        <taxon>Streptophyta</taxon>
        <taxon>Embryophyta</taxon>
        <taxon>Tracheophyta</taxon>
        <taxon>Spermatophyta</taxon>
        <taxon>Magnoliopsida</taxon>
        <taxon>eudicotyledons</taxon>
        <taxon>Gunneridae</taxon>
        <taxon>Pentapetalae</taxon>
        <taxon>rosids</taxon>
        <taxon>fabids</taxon>
        <taxon>Fabales</taxon>
        <taxon>Fabaceae</taxon>
        <taxon>Papilionoideae</taxon>
        <taxon>50 kb inversion clade</taxon>
        <taxon>NPAAA clade</taxon>
        <taxon>indigoferoid/millettioid clade</taxon>
        <taxon>Phaseoleae</taxon>
        <taxon>Glycine</taxon>
        <taxon>Glycine subgen. Soja</taxon>
    </lineage>
</organism>
<sequence length="444" mass="49985">MNGGPSGFTNAPVTRAFIIASALFTIFFGIQGRFGTLGLSYQDIFGKIRLWKLIMSIFSFSSTPELMFGLYLLYYFRVFERQIGSNKYSVFIVFSILTSLLLEVLAVALLKDPTANLVTPGPYGLIFASFVPFFFDIPVSTRFRVFSFLFSDKSFIYLAGLQLLLSSWKRSILPGMCGILAGSLYRLNVFYIRKAKIDLSGLLYGAISIYSYHGTEPLPELCELHENYDFCLNCMILEQVRSRCRVRYNGNCSRTLYAMGLCHIMSVASSIRHSTATKNFDVLQKKAVFRVQHSGRKGGKENRVRFPRDDLIIIFKNFVAIYGESTCTIISKECCQEFTFLSNSPNGGKFYFVLVILLWFDLHILGSYAFMILMTLSAFYAAAIFEAGCRNYPAPMQAAVEPTEDSITTLVSMGFDRNSARQALVQARNDVNVATNILLEAQSH</sequence>
<feature type="transmembrane region" description="Helical" evidence="6">
    <location>
        <begin position="350"/>
        <end position="383"/>
    </location>
</feature>
<proteinExistence type="inferred from homology"/>
<comment type="subcellular location">
    <subcellularLocation>
        <location evidence="1">Membrane</location>
        <topology evidence="1">Multi-pass membrane protein</topology>
    </subcellularLocation>
</comment>
<feature type="transmembrane region" description="Helical" evidence="6">
    <location>
        <begin position="12"/>
        <end position="30"/>
    </location>
</feature>
<dbReference type="PROSITE" id="PS50030">
    <property type="entry name" value="UBA"/>
    <property type="match status" value="1"/>
</dbReference>
<feature type="transmembrane region" description="Helical" evidence="6">
    <location>
        <begin position="122"/>
        <end position="139"/>
    </location>
</feature>
<dbReference type="GO" id="GO:0004252">
    <property type="term" value="F:serine-type endopeptidase activity"/>
    <property type="evidence" value="ECO:0007669"/>
    <property type="project" value="InterPro"/>
</dbReference>
<dbReference type="InterPro" id="IPR035952">
    <property type="entry name" value="Rhomboid-like_sf"/>
</dbReference>
<feature type="transmembrane region" description="Helical" evidence="6">
    <location>
        <begin position="50"/>
        <end position="76"/>
    </location>
</feature>
<feature type="transmembrane region" description="Helical" evidence="6">
    <location>
        <begin position="88"/>
        <end position="110"/>
    </location>
</feature>
<dbReference type="Proteomes" id="UP000289340">
    <property type="component" value="Chromosome 3"/>
</dbReference>
<evidence type="ECO:0000259" key="7">
    <source>
        <dbReference type="PROSITE" id="PS50030"/>
    </source>
</evidence>
<dbReference type="InterPro" id="IPR015940">
    <property type="entry name" value="UBA"/>
</dbReference>
<dbReference type="PANTHER" id="PTHR43066">
    <property type="entry name" value="RHOMBOID-RELATED PROTEIN"/>
    <property type="match status" value="1"/>
</dbReference>
<keyword evidence="4 6" id="KW-1133">Transmembrane helix</keyword>
<evidence type="ECO:0000256" key="5">
    <source>
        <dbReference type="ARBA" id="ARBA00023136"/>
    </source>
</evidence>
<keyword evidence="5 6" id="KW-0472">Membrane</keyword>
<gene>
    <name evidence="8" type="ORF">D0Y65_006993</name>
</gene>
<dbReference type="InterPro" id="IPR022764">
    <property type="entry name" value="Peptidase_S54_rhomboid_dom"/>
</dbReference>
<evidence type="ECO:0000256" key="3">
    <source>
        <dbReference type="ARBA" id="ARBA00022692"/>
    </source>
</evidence>
<dbReference type="PANTHER" id="PTHR43066:SF21">
    <property type="entry name" value="UBIQUITIN-ASSOCIATED DOMAIN-CONTAINING PROTEIN 2"/>
    <property type="match status" value="1"/>
</dbReference>
<dbReference type="SUPFAM" id="SSF46934">
    <property type="entry name" value="UBA-like"/>
    <property type="match status" value="1"/>
</dbReference>
<feature type="transmembrane region" description="Helical" evidence="6">
    <location>
        <begin position="146"/>
        <end position="165"/>
    </location>
</feature>
<accession>A0A445LB44</accession>
<dbReference type="Gene3D" id="1.10.8.10">
    <property type="entry name" value="DNA helicase RuvA subunit, C-terminal domain"/>
    <property type="match status" value="1"/>
</dbReference>
<dbReference type="AlphaFoldDB" id="A0A445LB44"/>
<comment type="similarity">
    <text evidence="2">Belongs to the peptidase S54 family.</text>
</comment>
<dbReference type="GO" id="GO:0016020">
    <property type="term" value="C:membrane"/>
    <property type="evidence" value="ECO:0007669"/>
    <property type="project" value="UniProtKB-SubCell"/>
</dbReference>
<dbReference type="SMART" id="SM00165">
    <property type="entry name" value="UBA"/>
    <property type="match status" value="1"/>
</dbReference>
<feature type="domain" description="UBA" evidence="7">
    <location>
        <begin position="401"/>
        <end position="441"/>
    </location>
</feature>
<reference evidence="8 9" key="1">
    <citation type="submission" date="2018-09" db="EMBL/GenBank/DDBJ databases">
        <title>A high-quality reference genome of wild soybean provides a powerful tool to mine soybean genomes.</title>
        <authorList>
            <person name="Xie M."/>
            <person name="Chung C.Y.L."/>
            <person name="Li M.-W."/>
            <person name="Wong F.-L."/>
            <person name="Chan T.-F."/>
            <person name="Lam H.-M."/>
        </authorList>
    </citation>
    <scope>NUCLEOTIDE SEQUENCE [LARGE SCALE GENOMIC DNA]</scope>
    <source>
        <strain evidence="9">cv. W05</strain>
        <tissue evidence="8">Hypocotyl of etiolated seedlings</tissue>
    </source>
</reference>
<dbReference type="Pfam" id="PF01694">
    <property type="entry name" value="Rhomboid"/>
    <property type="match status" value="1"/>
</dbReference>
<dbReference type="InterPro" id="IPR009060">
    <property type="entry name" value="UBA-like_sf"/>
</dbReference>
<dbReference type="Pfam" id="PF00627">
    <property type="entry name" value="UBA"/>
    <property type="match status" value="1"/>
</dbReference>
<name>A0A445LB44_GLYSO</name>
<keyword evidence="3 6" id="KW-0812">Transmembrane</keyword>
<evidence type="ECO:0000313" key="9">
    <source>
        <dbReference type="Proteomes" id="UP000289340"/>
    </source>
</evidence>
<feature type="transmembrane region" description="Helical" evidence="6">
    <location>
        <begin position="171"/>
        <end position="192"/>
    </location>
</feature>
<evidence type="ECO:0000313" key="8">
    <source>
        <dbReference type="EMBL" id="RZC20380.1"/>
    </source>
</evidence>
<protein>
    <submittedName>
        <fullName evidence="8">Rhomboid-like protein 20</fullName>
    </submittedName>
</protein>
<evidence type="ECO:0000256" key="2">
    <source>
        <dbReference type="ARBA" id="ARBA00009045"/>
    </source>
</evidence>